<dbReference type="EMBL" id="WUTT01000001">
    <property type="protein sequence ID" value="NAW33295.1"/>
    <property type="molecule type" value="Genomic_DNA"/>
</dbReference>
<organism evidence="1 2">
    <name type="scientific">Halomonas alimentaria</name>
    <dbReference type="NCBI Taxonomy" id="147248"/>
    <lineage>
        <taxon>Bacteria</taxon>
        <taxon>Pseudomonadati</taxon>
        <taxon>Pseudomonadota</taxon>
        <taxon>Gammaproteobacteria</taxon>
        <taxon>Oceanospirillales</taxon>
        <taxon>Halomonadaceae</taxon>
        <taxon>Halomonas</taxon>
    </lineage>
</organism>
<dbReference type="Proteomes" id="UP000487929">
    <property type="component" value="Unassembled WGS sequence"/>
</dbReference>
<keyword evidence="2" id="KW-1185">Reference proteome</keyword>
<evidence type="ECO:0000313" key="2">
    <source>
        <dbReference type="Proteomes" id="UP000487929"/>
    </source>
</evidence>
<accession>A0A7X4W2P2</accession>
<name>A0A7X4W2P2_9GAMM</name>
<dbReference type="RefSeq" id="WP_161430298.1">
    <property type="nucleotide sequence ID" value="NZ_WUTT01000001.1"/>
</dbReference>
<comment type="caution">
    <text evidence="1">The sequence shown here is derived from an EMBL/GenBank/DDBJ whole genome shotgun (WGS) entry which is preliminary data.</text>
</comment>
<protein>
    <submittedName>
        <fullName evidence="1">Uncharacterized protein</fullName>
    </submittedName>
</protein>
<evidence type="ECO:0000313" key="1">
    <source>
        <dbReference type="EMBL" id="NAW33295.1"/>
    </source>
</evidence>
<gene>
    <name evidence="1" type="ORF">GRB96_02510</name>
</gene>
<sequence length="387" mass="42010">MAQDEERERPLWEVVPLEERELPRASQASQARRRWQALGRWLTLGSEAGEEPARDEAQLRRLPRVRLANLAPPIDWQPGARALAHYLAEAGESAGPVTLLVGAPADGHAELVEAWARLNGARLLPEPAAAALLAGEMPWSPAPSAHAWAVPRLERGFLRQATSLAGLRNFLEAALTGRLGRGVIGCDSWTWAYLQHALALPESAAVTLQAFDGARLTRYLAATTRAAAARTAGEPPAILAVGSGEPVLADGDEASTSRELRELAAHCHGQLGLAWHYWRARLCDETPEGEAPDTLWLAESLDEATLPGEVGEESVLLLHTLLLHGGLDEALLPEVLPFSHARALSGLRQLQRRGVVSCDAGRWRVAPLGYMSVRRLLEERTYLVDAL</sequence>
<dbReference type="OrthoDB" id="258935at2"/>
<reference evidence="1 2" key="1">
    <citation type="submission" date="2019-12" db="EMBL/GenBank/DDBJ databases">
        <title>Draft genome sequencing of Halomonas alimentaria DSM 15356.</title>
        <authorList>
            <person name="Pandiyan K."/>
            <person name="Kushwaha P."/>
            <person name="Gowdham M."/>
            <person name="Chakdar H."/>
            <person name="Singh A."/>
            <person name="Kumar M."/>
            <person name="Saxena A.K."/>
        </authorList>
    </citation>
    <scope>NUCLEOTIDE SEQUENCE [LARGE SCALE GENOMIC DNA]</scope>
    <source>
        <strain evidence="1 2">DSM 15356</strain>
    </source>
</reference>
<proteinExistence type="predicted"/>
<dbReference type="AlphaFoldDB" id="A0A7X4W2P2"/>